<dbReference type="AlphaFoldDB" id="A0AAE6P2T1"/>
<evidence type="ECO:0000256" key="5">
    <source>
        <dbReference type="SAM" id="Phobius"/>
    </source>
</evidence>
<dbReference type="RefSeq" id="WP_010021934.1">
    <property type="nucleotide sequence ID" value="NZ_JQAS01000003.1"/>
</dbReference>
<dbReference type="KEGG" id="lfv:LF543_04895"/>
<reference evidence="6 7" key="1">
    <citation type="submission" date="2019-10" db="EMBL/GenBank/DDBJ databases">
        <title>Genome sequencing of Lactobacillus fructivorans.</title>
        <authorList>
            <person name="Kim K."/>
        </authorList>
    </citation>
    <scope>NUCLEOTIDE SEQUENCE [LARGE SCALE GENOMIC DNA]</scope>
    <source>
        <strain evidence="6 7">LF543</strain>
    </source>
</reference>
<evidence type="ECO:0000313" key="7">
    <source>
        <dbReference type="Proteomes" id="UP000327194"/>
    </source>
</evidence>
<feature type="transmembrane region" description="Helical" evidence="5">
    <location>
        <begin position="58"/>
        <end position="78"/>
    </location>
</feature>
<evidence type="ECO:0000256" key="2">
    <source>
        <dbReference type="ARBA" id="ARBA00022692"/>
    </source>
</evidence>
<evidence type="ECO:0000256" key="4">
    <source>
        <dbReference type="ARBA" id="ARBA00023136"/>
    </source>
</evidence>
<proteinExistence type="predicted"/>
<keyword evidence="4 5" id="KW-0472">Membrane</keyword>
<dbReference type="Pfam" id="PF07457">
    <property type="entry name" value="DUF1516"/>
    <property type="match status" value="1"/>
</dbReference>
<evidence type="ECO:0000256" key="1">
    <source>
        <dbReference type="ARBA" id="ARBA00022475"/>
    </source>
</evidence>
<feature type="transmembrane region" description="Helical" evidence="5">
    <location>
        <begin position="6"/>
        <end position="25"/>
    </location>
</feature>
<dbReference type="InterPro" id="IPR010899">
    <property type="entry name" value="UPF0344"/>
</dbReference>
<protein>
    <submittedName>
        <fullName evidence="6">DUF1516 family protein</fullName>
    </submittedName>
</protein>
<sequence length="118" mass="13401">MLIWIHLLTWLVLFIAVCIALLSNWHFKAMTMIARLCYVILIISGIFLVPYAWGRDPILTIVKIICALLLIGLIEMAFAFKSQQKLSKTFLWITIVAIIIVAIIGIMLAGGRPFIHFM</sequence>
<evidence type="ECO:0000313" key="6">
    <source>
        <dbReference type="EMBL" id="QFX93337.1"/>
    </source>
</evidence>
<keyword evidence="3 5" id="KW-1133">Transmembrane helix</keyword>
<organism evidence="6 7">
    <name type="scientific">Fructilactobacillus fructivorans</name>
    <dbReference type="NCBI Taxonomy" id="1614"/>
    <lineage>
        <taxon>Bacteria</taxon>
        <taxon>Bacillati</taxon>
        <taxon>Bacillota</taxon>
        <taxon>Bacilli</taxon>
        <taxon>Lactobacillales</taxon>
        <taxon>Lactobacillaceae</taxon>
        <taxon>Fructilactobacillus</taxon>
    </lineage>
</organism>
<accession>A0AAE6P2T1</accession>
<dbReference type="Proteomes" id="UP000327194">
    <property type="component" value="Chromosome"/>
</dbReference>
<evidence type="ECO:0000256" key="3">
    <source>
        <dbReference type="ARBA" id="ARBA00022989"/>
    </source>
</evidence>
<keyword evidence="2 5" id="KW-0812">Transmembrane</keyword>
<dbReference type="EMBL" id="CP045562">
    <property type="protein sequence ID" value="QFX93337.1"/>
    <property type="molecule type" value="Genomic_DNA"/>
</dbReference>
<gene>
    <name evidence="6" type="ORF">LF543_04895</name>
</gene>
<name>A0AAE6P2T1_9LACO</name>
<feature type="transmembrane region" description="Helical" evidence="5">
    <location>
        <begin position="32"/>
        <end position="52"/>
    </location>
</feature>
<keyword evidence="1" id="KW-1003">Cell membrane</keyword>
<feature type="transmembrane region" description="Helical" evidence="5">
    <location>
        <begin position="90"/>
        <end position="110"/>
    </location>
</feature>